<feature type="domain" description="Peptidase M12A" evidence="10">
    <location>
        <begin position="92"/>
        <end position="363"/>
    </location>
</feature>
<feature type="active site" evidence="7">
    <location>
        <position position="253"/>
    </location>
</feature>
<proteinExistence type="predicted"/>
<dbReference type="AlphaFoldDB" id="A0ABD2LWM1"/>
<keyword evidence="1 7" id="KW-0645">Protease</keyword>
<comment type="caution">
    <text evidence="11">The sequence shown here is derived from an EMBL/GenBank/DDBJ whole genome shotgun (WGS) entry which is preliminary data.</text>
</comment>
<dbReference type="InterPro" id="IPR024079">
    <property type="entry name" value="MetalloPept_cat_dom_sf"/>
</dbReference>
<evidence type="ECO:0000256" key="8">
    <source>
        <dbReference type="SAM" id="MobiDB-lite"/>
    </source>
</evidence>
<evidence type="ECO:0000256" key="1">
    <source>
        <dbReference type="ARBA" id="ARBA00022670"/>
    </source>
</evidence>
<sequence>MKHPPLAFGQQRQCQIRPLFVCLLFLASRVDVVFNEMIRIAKINDGGDGKEQINFCEPHKMTVQQRQYIGKRLHMLLKINSTRHRHKIRAKRGTVGFDRKIWNRIPVIKNGKLFYMVPYTVLSPYDQKSAAVLVEVMMSIHKNTCIRFGMYENYFVLFFCQLFTPFSDRINTPAKQQYYRNDDYIGIINDRGCHSVIGRHSGKNLLTLQVSTESPQSAQNETIAADGDDGGEAPAKKPPPRETCMKPRIVMHELLHILGLHHEHQRQDRSEYIDINIDNVRKGKEKNFREEMEQESWGLPFDYESIMNYRYDQFAKNRETKDQDEGMVIRVRNRDSFCKFTFGTHRHVSEMDFLMINMLYNCDGVHQMVDEFIRRNLRGSRRHHRTKKRQKLIKKMENQLKKRGLI</sequence>
<feature type="binding site" evidence="7">
    <location>
        <position position="256"/>
    </location>
    <ligand>
        <name>Zn(2+)</name>
        <dbReference type="ChEBI" id="CHEBI:29105"/>
        <note>catalytic</note>
    </ligand>
</feature>
<dbReference type="PANTHER" id="PTHR10127:SF780">
    <property type="entry name" value="METALLOENDOPEPTIDASE"/>
    <property type="match status" value="1"/>
</dbReference>
<evidence type="ECO:0000313" key="12">
    <source>
        <dbReference type="Proteomes" id="UP001620626"/>
    </source>
</evidence>
<feature type="signal peptide" evidence="9">
    <location>
        <begin position="1"/>
        <end position="35"/>
    </location>
</feature>
<dbReference type="PROSITE" id="PS51864">
    <property type="entry name" value="ASTACIN"/>
    <property type="match status" value="1"/>
</dbReference>
<evidence type="ECO:0000256" key="2">
    <source>
        <dbReference type="ARBA" id="ARBA00022723"/>
    </source>
</evidence>
<feature type="binding site" evidence="7">
    <location>
        <position position="262"/>
    </location>
    <ligand>
        <name>Zn(2+)</name>
        <dbReference type="ChEBI" id="CHEBI:29105"/>
        <note>catalytic</note>
    </ligand>
</feature>
<keyword evidence="5 7" id="KW-0482">Metalloprotease</keyword>
<evidence type="ECO:0000256" key="9">
    <source>
        <dbReference type="SAM" id="SignalP"/>
    </source>
</evidence>
<keyword evidence="9" id="KW-0732">Signal</keyword>
<evidence type="ECO:0000259" key="10">
    <source>
        <dbReference type="PROSITE" id="PS51864"/>
    </source>
</evidence>
<keyword evidence="2 7" id="KW-0479">Metal-binding</keyword>
<keyword evidence="6" id="KW-1015">Disulfide bond</keyword>
<dbReference type="Proteomes" id="UP001620626">
    <property type="component" value="Unassembled WGS sequence"/>
</dbReference>
<dbReference type="GO" id="GO:0006508">
    <property type="term" value="P:proteolysis"/>
    <property type="evidence" value="ECO:0007669"/>
    <property type="project" value="UniProtKB-KW"/>
</dbReference>
<dbReference type="GO" id="GO:0004222">
    <property type="term" value="F:metalloendopeptidase activity"/>
    <property type="evidence" value="ECO:0007669"/>
    <property type="project" value="UniProtKB-UniRule"/>
</dbReference>
<evidence type="ECO:0000313" key="11">
    <source>
        <dbReference type="EMBL" id="KAL3118659.1"/>
    </source>
</evidence>
<dbReference type="Gene3D" id="3.40.390.10">
    <property type="entry name" value="Collagenase (Catalytic Domain)"/>
    <property type="match status" value="1"/>
</dbReference>
<comment type="caution">
    <text evidence="7">Lacks conserved residue(s) required for the propagation of feature annotation.</text>
</comment>
<dbReference type="SUPFAM" id="SSF55486">
    <property type="entry name" value="Metalloproteases ('zincins'), catalytic domain"/>
    <property type="match status" value="1"/>
</dbReference>
<evidence type="ECO:0000256" key="7">
    <source>
        <dbReference type="PROSITE-ProRule" id="PRU01211"/>
    </source>
</evidence>
<dbReference type="SMART" id="SM00235">
    <property type="entry name" value="ZnMc"/>
    <property type="match status" value="1"/>
</dbReference>
<reference evidence="11 12" key="1">
    <citation type="submission" date="2024-10" db="EMBL/GenBank/DDBJ databases">
        <authorList>
            <person name="Kim D."/>
        </authorList>
    </citation>
    <scope>NUCLEOTIDE SEQUENCE [LARGE SCALE GENOMIC DNA]</scope>
    <source>
        <strain evidence="11">BH-2024</strain>
    </source>
</reference>
<organism evidence="11 12">
    <name type="scientific">Heterodera trifolii</name>
    <dbReference type="NCBI Taxonomy" id="157864"/>
    <lineage>
        <taxon>Eukaryota</taxon>
        <taxon>Metazoa</taxon>
        <taxon>Ecdysozoa</taxon>
        <taxon>Nematoda</taxon>
        <taxon>Chromadorea</taxon>
        <taxon>Rhabditida</taxon>
        <taxon>Tylenchina</taxon>
        <taxon>Tylenchomorpha</taxon>
        <taxon>Tylenchoidea</taxon>
        <taxon>Heteroderidae</taxon>
        <taxon>Heteroderinae</taxon>
        <taxon>Heterodera</taxon>
    </lineage>
</organism>
<keyword evidence="12" id="KW-1185">Reference proteome</keyword>
<gene>
    <name evidence="11" type="ORF">niasHT_006487</name>
</gene>
<comment type="cofactor">
    <cofactor evidence="7">
        <name>Zn(2+)</name>
        <dbReference type="ChEBI" id="CHEBI:29105"/>
    </cofactor>
    <text evidence="7">Binds 1 zinc ion per subunit.</text>
</comment>
<keyword evidence="4 7" id="KW-0862">Zinc</keyword>
<evidence type="ECO:0000256" key="5">
    <source>
        <dbReference type="ARBA" id="ARBA00023049"/>
    </source>
</evidence>
<dbReference type="EMBL" id="JBICBT010000269">
    <property type="protein sequence ID" value="KAL3118659.1"/>
    <property type="molecule type" value="Genomic_DNA"/>
</dbReference>
<accession>A0ABD2LWM1</accession>
<evidence type="ECO:0000256" key="6">
    <source>
        <dbReference type="ARBA" id="ARBA00023157"/>
    </source>
</evidence>
<feature type="compositionally biased region" description="Polar residues" evidence="8">
    <location>
        <begin position="210"/>
        <end position="222"/>
    </location>
</feature>
<feature type="chain" id="PRO_5044747014" description="Peptidase M12A domain-containing protein" evidence="9">
    <location>
        <begin position="36"/>
        <end position="406"/>
    </location>
</feature>
<dbReference type="InterPro" id="IPR001506">
    <property type="entry name" value="Peptidase_M12A"/>
</dbReference>
<dbReference type="InterPro" id="IPR006026">
    <property type="entry name" value="Peptidase_Metallo"/>
</dbReference>
<protein>
    <recommendedName>
        <fullName evidence="10">Peptidase M12A domain-containing protein</fullName>
    </recommendedName>
</protein>
<evidence type="ECO:0000256" key="4">
    <source>
        <dbReference type="ARBA" id="ARBA00022833"/>
    </source>
</evidence>
<dbReference type="PANTHER" id="PTHR10127">
    <property type="entry name" value="DISCOIDIN, CUB, EGF, LAMININ , AND ZINC METALLOPROTEASE DOMAIN CONTAINING"/>
    <property type="match status" value="1"/>
</dbReference>
<feature type="binding site" evidence="7">
    <location>
        <position position="252"/>
    </location>
    <ligand>
        <name>Zn(2+)</name>
        <dbReference type="ChEBI" id="CHEBI:29105"/>
        <note>catalytic</note>
    </ligand>
</feature>
<keyword evidence="3 7" id="KW-0378">Hydrolase</keyword>
<feature type="region of interest" description="Disordered" evidence="8">
    <location>
        <begin position="210"/>
        <end position="243"/>
    </location>
</feature>
<dbReference type="Pfam" id="PF01400">
    <property type="entry name" value="Astacin"/>
    <property type="match status" value="1"/>
</dbReference>
<evidence type="ECO:0000256" key="3">
    <source>
        <dbReference type="ARBA" id="ARBA00022801"/>
    </source>
</evidence>
<name>A0ABD2LWM1_9BILA</name>
<dbReference type="GO" id="GO:0008270">
    <property type="term" value="F:zinc ion binding"/>
    <property type="evidence" value="ECO:0007669"/>
    <property type="project" value="UniProtKB-UniRule"/>
</dbReference>